<dbReference type="EMBL" id="JARKIE010000182">
    <property type="protein sequence ID" value="KAJ7670290.1"/>
    <property type="molecule type" value="Genomic_DNA"/>
</dbReference>
<evidence type="ECO:0000313" key="2">
    <source>
        <dbReference type="Proteomes" id="UP001221757"/>
    </source>
</evidence>
<protein>
    <submittedName>
        <fullName evidence="1">Uncharacterized protein</fullName>
    </submittedName>
</protein>
<name>A0AAD7CYT6_MYCRO</name>
<accession>A0AAD7CYT6</accession>
<sequence length="130" mass="14419">MRMLELTVKDGWSVPPPSLSSVELSNVLALTKDAVLVETAVVTDGLLVPQLSDWIRDVLRNEDYATDGLCRIDLRIVFTINLFTNFVVMGLTAGRIWWVTSAKRAVFGPEFVPRYTAAIAILLESGTIYC</sequence>
<comment type="caution">
    <text evidence="1">The sequence shown here is derived from an EMBL/GenBank/DDBJ whole genome shotgun (WGS) entry which is preliminary data.</text>
</comment>
<gene>
    <name evidence="1" type="ORF">B0H17DRAFT_1209395</name>
</gene>
<proteinExistence type="predicted"/>
<reference evidence="1" key="1">
    <citation type="submission" date="2023-03" db="EMBL/GenBank/DDBJ databases">
        <title>Massive genome expansion in bonnet fungi (Mycena s.s.) driven by repeated elements and novel gene families across ecological guilds.</title>
        <authorList>
            <consortium name="Lawrence Berkeley National Laboratory"/>
            <person name="Harder C.B."/>
            <person name="Miyauchi S."/>
            <person name="Viragh M."/>
            <person name="Kuo A."/>
            <person name="Thoen E."/>
            <person name="Andreopoulos B."/>
            <person name="Lu D."/>
            <person name="Skrede I."/>
            <person name="Drula E."/>
            <person name="Henrissat B."/>
            <person name="Morin E."/>
            <person name="Kohler A."/>
            <person name="Barry K."/>
            <person name="LaButti K."/>
            <person name="Morin E."/>
            <person name="Salamov A."/>
            <person name="Lipzen A."/>
            <person name="Mereny Z."/>
            <person name="Hegedus B."/>
            <person name="Baldrian P."/>
            <person name="Stursova M."/>
            <person name="Weitz H."/>
            <person name="Taylor A."/>
            <person name="Grigoriev I.V."/>
            <person name="Nagy L.G."/>
            <person name="Martin F."/>
            <person name="Kauserud H."/>
        </authorList>
    </citation>
    <scope>NUCLEOTIDE SEQUENCE</scope>
    <source>
        <strain evidence="1">CBHHK067</strain>
    </source>
</reference>
<dbReference type="Proteomes" id="UP001221757">
    <property type="component" value="Unassembled WGS sequence"/>
</dbReference>
<organism evidence="1 2">
    <name type="scientific">Mycena rosella</name>
    <name type="common">Pink bonnet</name>
    <name type="synonym">Agaricus rosellus</name>
    <dbReference type="NCBI Taxonomy" id="1033263"/>
    <lineage>
        <taxon>Eukaryota</taxon>
        <taxon>Fungi</taxon>
        <taxon>Dikarya</taxon>
        <taxon>Basidiomycota</taxon>
        <taxon>Agaricomycotina</taxon>
        <taxon>Agaricomycetes</taxon>
        <taxon>Agaricomycetidae</taxon>
        <taxon>Agaricales</taxon>
        <taxon>Marasmiineae</taxon>
        <taxon>Mycenaceae</taxon>
        <taxon>Mycena</taxon>
    </lineage>
</organism>
<dbReference type="AlphaFoldDB" id="A0AAD7CYT6"/>
<keyword evidence="2" id="KW-1185">Reference proteome</keyword>
<evidence type="ECO:0000313" key="1">
    <source>
        <dbReference type="EMBL" id="KAJ7670290.1"/>
    </source>
</evidence>